<evidence type="ECO:0000313" key="2">
    <source>
        <dbReference type="EMBL" id="GJS53389.1"/>
    </source>
</evidence>
<dbReference type="Proteomes" id="UP001151760">
    <property type="component" value="Unassembled WGS sequence"/>
</dbReference>
<evidence type="ECO:0000313" key="3">
    <source>
        <dbReference type="Proteomes" id="UP001151760"/>
    </source>
</evidence>
<protein>
    <recommendedName>
        <fullName evidence="4">Reverse transcriptase domain-containing protein</fullName>
    </recommendedName>
</protein>
<proteinExistence type="predicted"/>
<evidence type="ECO:0008006" key="4">
    <source>
        <dbReference type="Google" id="ProtNLM"/>
    </source>
</evidence>
<feature type="region of interest" description="Disordered" evidence="1">
    <location>
        <begin position="1"/>
        <end position="70"/>
    </location>
</feature>
<sequence length="280" mass="32310">MGKTARHHRQRRRRRNHRKKASFVGRAAPILTLDDLTKPPKEIHTTETQLRLPSPRPMLNPPKNGNRDRYYDYHQKKTSDREEEEIRREMLHPKDVSEDPLIVEAKVKGYLLVMCFENEGLYRRTTMKFTVIKAPSPYNIILRRSGLKGLRAISSTIHSLMKFPTPKGIAIPVTRLGIILECRRLEKKQATKEKPVNNGEKKEEGAREASMTKEVLVNPVIPDKLVIIEGGLLEECKSQLKMLLKNNMEFFAWEPSDMTGVPRRIIKHTLNANTSVELMC</sequence>
<reference evidence="2" key="1">
    <citation type="journal article" date="2022" name="Int. J. Mol. Sci.">
        <title>Draft Genome of Tanacetum Coccineum: Genomic Comparison of Closely Related Tanacetum-Family Plants.</title>
        <authorList>
            <person name="Yamashiro T."/>
            <person name="Shiraishi A."/>
            <person name="Nakayama K."/>
            <person name="Satake H."/>
        </authorList>
    </citation>
    <scope>NUCLEOTIDE SEQUENCE</scope>
</reference>
<feature type="compositionally biased region" description="Basic residues" evidence="1">
    <location>
        <begin position="1"/>
        <end position="21"/>
    </location>
</feature>
<dbReference type="EMBL" id="BQNB010008722">
    <property type="protein sequence ID" value="GJS53389.1"/>
    <property type="molecule type" value="Genomic_DNA"/>
</dbReference>
<feature type="region of interest" description="Disordered" evidence="1">
    <location>
        <begin position="190"/>
        <end position="209"/>
    </location>
</feature>
<comment type="caution">
    <text evidence="2">The sequence shown here is derived from an EMBL/GenBank/DDBJ whole genome shotgun (WGS) entry which is preliminary data.</text>
</comment>
<accession>A0ABQ4WKI2</accession>
<reference evidence="2" key="2">
    <citation type="submission" date="2022-01" db="EMBL/GenBank/DDBJ databases">
        <authorList>
            <person name="Yamashiro T."/>
            <person name="Shiraishi A."/>
            <person name="Satake H."/>
            <person name="Nakayama K."/>
        </authorList>
    </citation>
    <scope>NUCLEOTIDE SEQUENCE</scope>
</reference>
<gene>
    <name evidence="2" type="ORF">Tco_0626751</name>
</gene>
<feature type="compositionally biased region" description="Basic and acidic residues" evidence="1">
    <location>
        <begin position="35"/>
        <end position="45"/>
    </location>
</feature>
<evidence type="ECO:0000256" key="1">
    <source>
        <dbReference type="SAM" id="MobiDB-lite"/>
    </source>
</evidence>
<organism evidence="2 3">
    <name type="scientific">Tanacetum coccineum</name>
    <dbReference type="NCBI Taxonomy" id="301880"/>
    <lineage>
        <taxon>Eukaryota</taxon>
        <taxon>Viridiplantae</taxon>
        <taxon>Streptophyta</taxon>
        <taxon>Embryophyta</taxon>
        <taxon>Tracheophyta</taxon>
        <taxon>Spermatophyta</taxon>
        <taxon>Magnoliopsida</taxon>
        <taxon>eudicotyledons</taxon>
        <taxon>Gunneridae</taxon>
        <taxon>Pentapetalae</taxon>
        <taxon>asterids</taxon>
        <taxon>campanulids</taxon>
        <taxon>Asterales</taxon>
        <taxon>Asteraceae</taxon>
        <taxon>Asteroideae</taxon>
        <taxon>Anthemideae</taxon>
        <taxon>Anthemidinae</taxon>
        <taxon>Tanacetum</taxon>
    </lineage>
</organism>
<keyword evidence="3" id="KW-1185">Reference proteome</keyword>
<name>A0ABQ4WKI2_9ASTR</name>